<dbReference type="EMBL" id="CXSU01000011">
    <property type="protein sequence ID" value="CTQ49566.1"/>
    <property type="molecule type" value="Genomic_DNA"/>
</dbReference>
<feature type="transmembrane region" description="Helical" evidence="1">
    <location>
        <begin position="28"/>
        <end position="53"/>
    </location>
</feature>
<dbReference type="AlphaFoldDB" id="A0A0M6YKJ5"/>
<accession>A0A0M6YKJ5</accession>
<keyword evidence="1" id="KW-0472">Membrane</keyword>
<dbReference type="RefSeq" id="WP_055084255.1">
    <property type="nucleotide sequence ID" value="NZ_CXSU01000011.1"/>
</dbReference>
<dbReference type="InterPro" id="IPR045936">
    <property type="entry name" value="DUF6356"/>
</dbReference>
<keyword evidence="1" id="KW-1133">Transmembrane helix</keyword>
<evidence type="ECO:0008006" key="4">
    <source>
        <dbReference type="Google" id="ProtNLM"/>
    </source>
</evidence>
<reference evidence="2 3" key="1">
    <citation type="submission" date="2015-07" db="EMBL/GenBank/DDBJ databases">
        <authorList>
            <person name="Noorani M."/>
        </authorList>
    </citation>
    <scope>NUCLEOTIDE SEQUENCE [LARGE SCALE GENOMIC DNA]</scope>
    <source>
        <strain evidence="2 3">CECT 7802</strain>
    </source>
</reference>
<keyword evidence="1" id="KW-0812">Transmembrane</keyword>
<evidence type="ECO:0000313" key="3">
    <source>
        <dbReference type="Proteomes" id="UP000049222"/>
    </source>
</evidence>
<dbReference type="Pfam" id="PF19883">
    <property type="entry name" value="DUF6356"/>
    <property type="match status" value="1"/>
</dbReference>
<name>A0A0M6YKJ5_9RHOB</name>
<dbReference type="STRING" id="420998.JDO7802_01580"/>
<dbReference type="Proteomes" id="UP000049222">
    <property type="component" value="Unassembled WGS sequence"/>
</dbReference>
<keyword evidence="3" id="KW-1185">Reference proteome</keyword>
<sequence>MTQIAQFIRGFHDHPASVQESYFGHMRFALGFAGTLFAAGAAALIHALIPPLFETTASRMIKDLHAKILARH</sequence>
<gene>
    <name evidence="2" type="ORF">JDO7802_01580</name>
</gene>
<evidence type="ECO:0000313" key="2">
    <source>
        <dbReference type="EMBL" id="CTQ49566.1"/>
    </source>
</evidence>
<protein>
    <recommendedName>
        <fullName evidence="4">Capsule biosynthesis protein</fullName>
    </recommendedName>
</protein>
<organism evidence="2 3">
    <name type="scientific">Jannaschia donghaensis</name>
    <dbReference type="NCBI Taxonomy" id="420998"/>
    <lineage>
        <taxon>Bacteria</taxon>
        <taxon>Pseudomonadati</taxon>
        <taxon>Pseudomonadota</taxon>
        <taxon>Alphaproteobacteria</taxon>
        <taxon>Rhodobacterales</taxon>
        <taxon>Roseobacteraceae</taxon>
        <taxon>Jannaschia</taxon>
    </lineage>
</organism>
<evidence type="ECO:0000256" key="1">
    <source>
        <dbReference type="SAM" id="Phobius"/>
    </source>
</evidence>
<proteinExistence type="predicted"/>